<dbReference type="AlphaFoldDB" id="A0A7J6W784"/>
<keyword evidence="3" id="KW-1133">Transmembrane helix</keyword>
<dbReference type="OrthoDB" id="10413783at2759"/>
<feature type="compositionally biased region" description="Polar residues" evidence="2">
    <location>
        <begin position="16"/>
        <end position="31"/>
    </location>
</feature>
<evidence type="ECO:0000256" key="3">
    <source>
        <dbReference type="SAM" id="Phobius"/>
    </source>
</evidence>
<keyword evidence="5" id="KW-1185">Reference proteome</keyword>
<sequence length="216" mass="24765">MGNSQSTKRPTVHSFFPSSSDYTRLPSSPSKQPLLKEESHLESNYSEQYETTSKDSLKMNTDNAKKITQLERKFEYLEKLIASKNAALEVSITKNTVTDKKVIELDMKVENLKHLLSVKKTNERNIAYEKKVTEHEKKIESLERQLIAMNAVREASTINLMDADVDGLAVVALNHQNSEHEMERDKDMDEPEYANRLEGLMLMLVFLVFILIGMQL</sequence>
<feature type="region of interest" description="Disordered" evidence="2">
    <location>
        <begin position="1"/>
        <end position="57"/>
    </location>
</feature>
<evidence type="ECO:0000313" key="4">
    <source>
        <dbReference type="EMBL" id="KAF5193101.1"/>
    </source>
</evidence>
<name>A0A7J6W784_THATH</name>
<evidence type="ECO:0000256" key="1">
    <source>
        <dbReference type="SAM" id="Coils"/>
    </source>
</evidence>
<reference evidence="4 5" key="1">
    <citation type="submission" date="2020-06" db="EMBL/GenBank/DDBJ databases">
        <title>Transcriptomic and genomic resources for Thalictrum thalictroides and T. hernandezii: Facilitating candidate gene discovery in an emerging model plant lineage.</title>
        <authorList>
            <person name="Arias T."/>
            <person name="Riano-Pachon D.M."/>
            <person name="Di Stilio V.S."/>
        </authorList>
    </citation>
    <scope>NUCLEOTIDE SEQUENCE [LARGE SCALE GENOMIC DNA]</scope>
    <source>
        <strain evidence="5">cv. WT478/WT964</strain>
        <tissue evidence="4">Leaves</tissue>
    </source>
</reference>
<accession>A0A7J6W784</accession>
<evidence type="ECO:0000313" key="5">
    <source>
        <dbReference type="Proteomes" id="UP000554482"/>
    </source>
</evidence>
<evidence type="ECO:0000256" key="2">
    <source>
        <dbReference type="SAM" id="MobiDB-lite"/>
    </source>
</evidence>
<keyword evidence="1" id="KW-0175">Coiled coil</keyword>
<proteinExistence type="predicted"/>
<feature type="compositionally biased region" description="Polar residues" evidence="2">
    <location>
        <begin position="42"/>
        <end position="51"/>
    </location>
</feature>
<keyword evidence="3" id="KW-0472">Membrane</keyword>
<comment type="caution">
    <text evidence="4">The sequence shown here is derived from an EMBL/GenBank/DDBJ whole genome shotgun (WGS) entry which is preliminary data.</text>
</comment>
<gene>
    <name evidence="4" type="ORF">FRX31_017314</name>
</gene>
<protein>
    <submittedName>
        <fullName evidence="4">Uncharacterized protein</fullName>
    </submittedName>
</protein>
<feature type="transmembrane region" description="Helical" evidence="3">
    <location>
        <begin position="193"/>
        <end position="214"/>
    </location>
</feature>
<organism evidence="4 5">
    <name type="scientific">Thalictrum thalictroides</name>
    <name type="common">Rue-anemone</name>
    <name type="synonym">Anemone thalictroides</name>
    <dbReference type="NCBI Taxonomy" id="46969"/>
    <lineage>
        <taxon>Eukaryota</taxon>
        <taxon>Viridiplantae</taxon>
        <taxon>Streptophyta</taxon>
        <taxon>Embryophyta</taxon>
        <taxon>Tracheophyta</taxon>
        <taxon>Spermatophyta</taxon>
        <taxon>Magnoliopsida</taxon>
        <taxon>Ranunculales</taxon>
        <taxon>Ranunculaceae</taxon>
        <taxon>Thalictroideae</taxon>
        <taxon>Thalictrum</taxon>
    </lineage>
</organism>
<dbReference type="EMBL" id="JABWDY010020516">
    <property type="protein sequence ID" value="KAF5193101.1"/>
    <property type="molecule type" value="Genomic_DNA"/>
</dbReference>
<dbReference type="Proteomes" id="UP000554482">
    <property type="component" value="Unassembled WGS sequence"/>
</dbReference>
<keyword evidence="3" id="KW-0812">Transmembrane</keyword>
<feature type="coiled-coil region" evidence="1">
    <location>
        <begin position="118"/>
        <end position="152"/>
    </location>
</feature>